<feature type="transmembrane region" description="Helical" evidence="3">
    <location>
        <begin position="31"/>
        <end position="51"/>
    </location>
</feature>
<evidence type="ECO:0000259" key="4">
    <source>
        <dbReference type="SMART" id="SM00382"/>
    </source>
</evidence>
<dbReference type="InterPro" id="IPR003960">
    <property type="entry name" value="ATPase_AAA_CS"/>
</dbReference>
<dbReference type="AlphaFoldDB" id="A0A6C0BSE9"/>
<feature type="domain" description="AAA+ ATPase" evidence="4">
    <location>
        <begin position="278"/>
        <end position="464"/>
    </location>
</feature>
<name>A0A6C0BSE9_9ZZZZ</name>
<protein>
    <recommendedName>
        <fullName evidence="4">AAA+ ATPase domain-containing protein</fullName>
    </recommendedName>
</protein>
<evidence type="ECO:0000256" key="3">
    <source>
        <dbReference type="SAM" id="Phobius"/>
    </source>
</evidence>
<proteinExistence type="inferred from homology"/>
<dbReference type="InterPro" id="IPR050747">
    <property type="entry name" value="Mitochondrial_chaperone_BCS1"/>
</dbReference>
<keyword evidence="3" id="KW-0812">Transmembrane</keyword>
<comment type="similarity">
    <text evidence="1">Belongs to the AAA ATPase family. BCS1 subfamily.</text>
</comment>
<dbReference type="PROSITE" id="PS00674">
    <property type="entry name" value="AAA"/>
    <property type="match status" value="1"/>
</dbReference>
<dbReference type="SMART" id="SM00382">
    <property type="entry name" value="AAA"/>
    <property type="match status" value="1"/>
</dbReference>
<organism evidence="5">
    <name type="scientific">viral metagenome</name>
    <dbReference type="NCBI Taxonomy" id="1070528"/>
    <lineage>
        <taxon>unclassified sequences</taxon>
        <taxon>metagenomes</taxon>
        <taxon>organismal metagenomes</taxon>
    </lineage>
</organism>
<reference evidence="5" key="1">
    <citation type="journal article" date="2020" name="Nature">
        <title>Giant virus diversity and host interactions through global metagenomics.</title>
        <authorList>
            <person name="Schulz F."/>
            <person name="Roux S."/>
            <person name="Paez-Espino D."/>
            <person name="Jungbluth S."/>
            <person name="Walsh D.A."/>
            <person name="Denef V.J."/>
            <person name="McMahon K.D."/>
            <person name="Konstantinidis K.T."/>
            <person name="Eloe-Fadrosh E.A."/>
            <person name="Kyrpides N.C."/>
            <person name="Woyke T."/>
        </authorList>
    </citation>
    <scope>NUCLEOTIDE SEQUENCE</scope>
    <source>
        <strain evidence="5">GVMAG-M-3300018428-16</strain>
    </source>
</reference>
<dbReference type="Pfam" id="PF00004">
    <property type="entry name" value="AAA"/>
    <property type="match status" value="1"/>
</dbReference>
<evidence type="ECO:0000313" key="5">
    <source>
        <dbReference type="EMBL" id="QHS94980.1"/>
    </source>
</evidence>
<dbReference type="InterPro" id="IPR003593">
    <property type="entry name" value="AAA+_ATPase"/>
</dbReference>
<dbReference type="EMBL" id="MN739236">
    <property type="protein sequence ID" value="QHS94980.1"/>
    <property type="molecule type" value="Genomic_DNA"/>
</dbReference>
<keyword evidence="3" id="KW-0472">Membrane</keyword>
<dbReference type="SUPFAM" id="SSF52540">
    <property type="entry name" value="P-loop containing nucleoside triphosphate hydrolases"/>
    <property type="match status" value="1"/>
</dbReference>
<accession>A0A6C0BSE9</accession>
<feature type="compositionally biased region" description="Basic and acidic residues" evidence="2">
    <location>
        <begin position="372"/>
        <end position="386"/>
    </location>
</feature>
<dbReference type="GO" id="GO:0005524">
    <property type="term" value="F:ATP binding"/>
    <property type="evidence" value="ECO:0007669"/>
    <property type="project" value="InterPro"/>
</dbReference>
<keyword evidence="3" id="KW-1133">Transmembrane helix</keyword>
<feature type="region of interest" description="Disordered" evidence="2">
    <location>
        <begin position="361"/>
        <end position="386"/>
    </location>
</feature>
<evidence type="ECO:0000256" key="1">
    <source>
        <dbReference type="ARBA" id="ARBA00007448"/>
    </source>
</evidence>
<sequence length="521" mass="61241">MFHDINNGIIQIIQYAAFQPVITKLLEHENITYYIMISSPIILLFILLFCFDYNTLNKQLFLRFYYNNFISFPAELQITGERYLKHCNYTTKSSVFTSELFNALWDYTINKMNADIYAIKEWRTFQMENDVLHDDNVNNNKFVINQTSSIYLEDDIHLTVKTINDKVEVSSGYAKTEVDQEKIIMTLFSYNKDVYFLKNFLNNLCKEYQKRKDEERQGKLYHYYLNDISDGDSMWKETPYESSKTFDNLFFEGKKDTLKRIDFFLNNKDYYYKWGIPYTLGIGLHGPPGTGKTSFIKALANKTKRHLITISLNKIKTENDFMSAFSTTFRCNDETKKYSFKDVIIVLEDIDCMSEIVFQRNNESDSDNDNDNETKEQDNPHQNKEKLKNMIKDVISGKSTDDTYKKIPQIDNKITLSFILNVIDGVRENPGRILVITSNHYDKLDTALIRPGRIDLTLEMKNATIPLIKTMYKHFFSVSFPKQYLGKLRDDVVSPCELINYRFKSKNSSDFLKFLLNKMEA</sequence>
<dbReference type="GO" id="GO:0016887">
    <property type="term" value="F:ATP hydrolysis activity"/>
    <property type="evidence" value="ECO:0007669"/>
    <property type="project" value="InterPro"/>
</dbReference>
<evidence type="ECO:0000256" key="2">
    <source>
        <dbReference type="SAM" id="MobiDB-lite"/>
    </source>
</evidence>
<dbReference type="InterPro" id="IPR027417">
    <property type="entry name" value="P-loop_NTPase"/>
</dbReference>
<dbReference type="InterPro" id="IPR003959">
    <property type="entry name" value="ATPase_AAA_core"/>
</dbReference>
<dbReference type="Gene3D" id="3.40.50.300">
    <property type="entry name" value="P-loop containing nucleotide triphosphate hydrolases"/>
    <property type="match status" value="1"/>
</dbReference>
<dbReference type="PANTHER" id="PTHR23070">
    <property type="entry name" value="BCS1 AAA-TYPE ATPASE"/>
    <property type="match status" value="1"/>
</dbReference>